<dbReference type="Pfam" id="PF04964">
    <property type="entry name" value="Flp_Fap"/>
    <property type="match status" value="1"/>
</dbReference>
<organism evidence="1 2">
    <name type="scientific">Methylobacterium gnaphalii</name>
    <dbReference type="NCBI Taxonomy" id="1010610"/>
    <lineage>
        <taxon>Bacteria</taxon>
        <taxon>Pseudomonadati</taxon>
        <taxon>Pseudomonadota</taxon>
        <taxon>Alphaproteobacteria</taxon>
        <taxon>Hyphomicrobiales</taxon>
        <taxon>Methylobacteriaceae</taxon>
        <taxon>Methylobacterium</taxon>
    </lineage>
</organism>
<evidence type="ECO:0000313" key="1">
    <source>
        <dbReference type="EMBL" id="GEP11631.1"/>
    </source>
</evidence>
<comment type="caution">
    <text evidence="1">The sequence shown here is derived from an EMBL/GenBank/DDBJ whole genome shotgun (WGS) entry which is preliminary data.</text>
</comment>
<gene>
    <name evidence="1" type="ORF">MGN01_34760</name>
</gene>
<dbReference type="InterPro" id="IPR007047">
    <property type="entry name" value="Flp_Fap"/>
</dbReference>
<name>A0A512JNU7_9HYPH</name>
<keyword evidence="2" id="KW-1185">Reference proteome</keyword>
<reference evidence="1 2" key="1">
    <citation type="submission" date="2019-07" db="EMBL/GenBank/DDBJ databases">
        <title>Whole genome shotgun sequence of Methylobacterium gnaphalii NBRC 107716.</title>
        <authorList>
            <person name="Hosoyama A."/>
            <person name="Uohara A."/>
            <person name="Ohji S."/>
            <person name="Ichikawa N."/>
        </authorList>
    </citation>
    <scope>NUCLEOTIDE SEQUENCE [LARGE SCALE GENOMIC DNA]</scope>
    <source>
        <strain evidence="1 2">NBRC 107716</strain>
    </source>
</reference>
<protein>
    <recommendedName>
        <fullName evidence="3">Pilin</fullName>
    </recommendedName>
</protein>
<dbReference type="AlphaFoldDB" id="A0A512JNU7"/>
<dbReference type="Proteomes" id="UP000321750">
    <property type="component" value="Unassembled WGS sequence"/>
</dbReference>
<dbReference type="EMBL" id="BJZV01000021">
    <property type="protein sequence ID" value="GEP11631.1"/>
    <property type="molecule type" value="Genomic_DNA"/>
</dbReference>
<sequence length="67" mass="7198">MFNPVPIDPAEEAPRRSLLARFRADCSGATAIEYGLIVGMIALAVTPTIRNAITKLWDTVVDGVNAK</sequence>
<accession>A0A512JNU7</accession>
<proteinExistence type="predicted"/>
<evidence type="ECO:0008006" key="3">
    <source>
        <dbReference type="Google" id="ProtNLM"/>
    </source>
</evidence>
<evidence type="ECO:0000313" key="2">
    <source>
        <dbReference type="Proteomes" id="UP000321750"/>
    </source>
</evidence>